<dbReference type="InterPro" id="IPR001126">
    <property type="entry name" value="UmuC"/>
</dbReference>
<dbReference type="InterPro" id="IPR043128">
    <property type="entry name" value="Rev_trsase/Diguanyl_cyclase"/>
</dbReference>
<organism evidence="2 3">
    <name type="scientific">Skeletonema marinoi</name>
    <dbReference type="NCBI Taxonomy" id="267567"/>
    <lineage>
        <taxon>Eukaryota</taxon>
        <taxon>Sar</taxon>
        <taxon>Stramenopiles</taxon>
        <taxon>Ochrophyta</taxon>
        <taxon>Bacillariophyta</taxon>
        <taxon>Coscinodiscophyceae</taxon>
        <taxon>Thalassiosirophycidae</taxon>
        <taxon>Thalassiosirales</taxon>
        <taxon>Skeletonemataceae</taxon>
        <taxon>Skeletonema</taxon>
        <taxon>Skeletonema marinoi-dohrnii complex</taxon>
    </lineage>
</organism>
<keyword evidence="3" id="KW-1185">Reference proteome</keyword>
<dbReference type="PANTHER" id="PTHR11076:SF33">
    <property type="entry name" value="DNA POLYMERASE KAPPA"/>
    <property type="match status" value="1"/>
</dbReference>
<dbReference type="PANTHER" id="PTHR11076">
    <property type="entry name" value="DNA REPAIR POLYMERASE UMUC / TRANSFERASE FAMILY MEMBER"/>
    <property type="match status" value="1"/>
</dbReference>
<protein>
    <recommendedName>
        <fullName evidence="1">UmuC domain-containing protein</fullName>
    </recommendedName>
</protein>
<dbReference type="Pfam" id="PF00817">
    <property type="entry name" value="IMS"/>
    <property type="match status" value="1"/>
</dbReference>
<evidence type="ECO:0000313" key="2">
    <source>
        <dbReference type="EMBL" id="KAK1738411.1"/>
    </source>
</evidence>
<gene>
    <name evidence="2" type="ORF">QTG54_011080</name>
</gene>
<dbReference type="PROSITE" id="PS50173">
    <property type="entry name" value="UMUC"/>
    <property type="match status" value="1"/>
</dbReference>
<dbReference type="InterPro" id="IPR043502">
    <property type="entry name" value="DNA/RNA_pol_sf"/>
</dbReference>
<dbReference type="Proteomes" id="UP001224775">
    <property type="component" value="Unassembled WGS sequence"/>
</dbReference>
<dbReference type="Gene3D" id="3.40.1170.60">
    <property type="match status" value="1"/>
</dbReference>
<dbReference type="GO" id="GO:0006281">
    <property type="term" value="P:DNA repair"/>
    <property type="evidence" value="ECO:0007669"/>
    <property type="project" value="InterPro"/>
</dbReference>
<feature type="domain" description="UmuC" evidence="1">
    <location>
        <begin position="1"/>
        <end position="77"/>
    </location>
</feature>
<dbReference type="Gene3D" id="3.30.70.270">
    <property type="match status" value="1"/>
</dbReference>
<dbReference type="GO" id="GO:0003887">
    <property type="term" value="F:DNA-directed DNA polymerase activity"/>
    <property type="evidence" value="ECO:0007669"/>
    <property type="project" value="TreeGrafter"/>
</dbReference>
<proteinExistence type="predicted"/>
<dbReference type="EMBL" id="JATAAI010000021">
    <property type="protein sequence ID" value="KAK1738411.1"/>
    <property type="molecule type" value="Genomic_DNA"/>
</dbReference>
<dbReference type="GO" id="GO:0042276">
    <property type="term" value="P:error-prone translesion synthesis"/>
    <property type="evidence" value="ECO:0007669"/>
    <property type="project" value="TreeGrafter"/>
</dbReference>
<accession>A0AAD8Y2G2</accession>
<sequence length="137" mass="15675">MISTSNYVARKYGVRAAMPGYLGSTLVKEISEGKETLTFVKSDFKLYKRKSAEVKAILEEYDPKLKMYSLDEAYMDMMPYLEVKMSNNTMTHEAITKHLNTTASNNNLKAQLPLHEDFLTLPSTQTFKIFSTPFVKK</sequence>
<comment type="caution">
    <text evidence="2">The sequence shown here is derived from an EMBL/GenBank/DDBJ whole genome shotgun (WGS) entry which is preliminary data.</text>
</comment>
<evidence type="ECO:0000259" key="1">
    <source>
        <dbReference type="PROSITE" id="PS50173"/>
    </source>
</evidence>
<name>A0AAD8Y2G2_9STRA</name>
<dbReference type="InterPro" id="IPR050116">
    <property type="entry name" value="DNA_polymerase-Y"/>
</dbReference>
<dbReference type="GO" id="GO:0005634">
    <property type="term" value="C:nucleus"/>
    <property type="evidence" value="ECO:0007669"/>
    <property type="project" value="TreeGrafter"/>
</dbReference>
<dbReference type="SUPFAM" id="SSF56672">
    <property type="entry name" value="DNA/RNA polymerases"/>
    <property type="match status" value="1"/>
</dbReference>
<dbReference type="AlphaFoldDB" id="A0AAD8Y2G2"/>
<evidence type="ECO:0000313" key="3">
    <source>
        <dbReference type="Proteomes" id="UP001224775"/>
    </source>
</evidence>
<reference evidence="2" key="1">
    <citation type="submission" date="2023-06" db="EMBL/GenBank/DDBJ databases">
        <title>Survivors Of The Sea: Transcriptome response of Skeletonema marinoi to long-term dormancy.</title>
        <authorList>
            <person name="Pinder M.I.M."/>
            <person name="Kourtchenko O."/>
            <person name="Robertson E.K."/>
            <person name="Larsson T."/>
            <person name="Maumus F."/>
            <person name="Osuna-Cruz C.M."/>
            <person name="Vancaester E."/>
            <person name="Stenow R."/>
            <person name="Vandepoele K."/>
            <person name="Ploug H."/>
            <person name="Bruchert V."/>
            <person name="Godhe A."/>
            <person name="Topel M."/>
        </authorList>
    </citation>
    <scope>NUCLEOTIDE SEQUENCE</scope>
    <source>
        <strain evidence="2">R05AC</strain>
    </source>
</reference>